<sequence>MAHLRIHRTIGVILSTLAVLLAITYIASPATVTFYSSTAIALMKMASGSNPLDGLALSLTQTSTSPPTVRVTVTNRNSHPVTIIAYNSPLDAIALPLGLLTITPEGASEPVELQIIKASRIWPPMPDSLIGLESGASATNDLVLKEPTVPMGKLGKKATVFLEGSWMGVIARSKDKVSSEDLEHLSSQPDAFKGDFKSESIKITID</sequence>
<dbReference type="AlphaFoldDB" id="A0A179F9A0"/>
<reference evidence="1 2" key="1">
    <citation type="journal article" date="2016" name="PLoS Pathog.">
        <title>Biosynthesis of antibiotic leucinostatins in bio-control fungus Purpureocillium lilacinum and their inhibition on phytophthora revealed by genome mining.</title>
        <authorList>
            <person name="Wang G."/>
            <person name="Liu Z."/>
            <person name="Lin R."/>
            <person name="Li E."/>
            <person name="Mao Z."/>
            <person name="Ling J."/>
            <person name="Yang Y."/>
            <person name="Yin W.B."/>
            <person name="Xie B."/>
        </authorList>
    </citation>
    <scope>NUCLEOTIDE SEQUENCE [LARGE SCALE GENOMIC DNA]</scope>
    <source>
        <strain evidence="1">170</strain>
    </source>
</reference>
<gene>
    <name evidence="1" type="ORF">VFPPC_07281</name>
</gene>
<dbReference type="EMBL" id="LSBJ02000007">
    <property type="protein sequence ID" value="OAQ62034.1"/>
    <property type="molecule type" value="Genomic_DNA"/>
</dbReference>
<dbReference type="GeneID" id="28850161"/>
<dbReference type="RefSeq" id="XP_018139738.1">
    <property type="nucleotide sequence ID" value="XM_018286167.1"/>
</dbReference>
<dbReference type="OrthoDB" id="4664297at2759"/>
<name>A0A179F9A0_METCM</name>
<keyword evidence="2" id="KW-1185">Reference proteome</keyword>
<comment type="caution">
    <text evidence="1">The sequence shown here is derived from an EMBL/GenBank/DDBJ whole genome shotgun (WGS) entry which is preliminary data.</text>
</comment>
<protein>
    <submittedName>
        <fullName evidence="1">Uncharacterized protein</fullName>
    </submittedName>
</protein>
<dbReference type="Proteomes" id="UP000078397">
    <property type="component" value="Unassembled WGS sequence"/>
</dbReference>
<organism evidence="1 2">
    <name type="scientific">Pochonia chlamydosporia 170</name>
    <dbReference type="NCBI Taxonomy" id="1380566"/>
    <lineage>
        <taxon>Eukaryota</taxon>
        <taxon>Fungi</taxon>
        <taxon>Dikarya</taxon>
        <taxon>Ascomycota</taxon>
        <taxon>Pezizomycotina</taxon>
        <taxon>Sordariomycetes</taxon>
        <taxon>Hypocreomycetidae</taxon>
        <taxon>Hypocreales</taxon>
        <taxon>Clavicipitaceae</taxon>
        <taxon>Pochonia</taxon>
    </lineage>
</organism>
<evidence type="ECO:0000313" key="1">
    <source>
        <dbReference type="EMBL" id="OAQ62034.1"/>
    </source>
</evidence>
<evidence type="ECO:0000313" key="2">
    <source>
        <dbReference type="Proteomes" id="UP000078397"/>
    </source>
</evidence>
<dbReference type="Gene3D" id="2.60.40.2970">
    <property type="match status" value="1"/>
</dbReference>
<dbReference type="KEGG" id="pchm:VFPPC_07281"/>
<accession>A0A179F9A0</accession>
<proteinExistence type="predicted"/>